<dbReference type="Pfam" id="PF14441">
    <property type="entry name" value="OTT_1508_deam"/>
    <property type="match status" value="1"/>
</dbReference>
<dbReference type="GeneID" id="19111639"/>
<feature type="region of interest" description="Disordered" evidence="1">
    <location>
        <begin position="166"/>
        <end position="192"/>
    </location>
</feature>
<dbReference type="RefSeq" id="XP_007681663.1">
    <property type="nucleotide sequence ID" value="XM_007683473.1"/>
</dbReference>
<dbReference type="Proteomes" id="UP000011761">
    <property type="component" value="Unassembled WGS sequence"/>
</dbReference>
<evidence type="ECO:0000256" key="1">
    <source>
        <dbReference type="SAM" id="MobiDB-lite"/>
    </source>
</evidence>
<dbReference type="HOGENOM" id="CLU_860479_0_0_1"/>
<name>M2MX74_BAUPA</name>
<reference evidence="2 3" key="1">
    <citation type="journal article" date="2012" name="PLoS Pathog.">
        <title>Diverse lifestyles and strategies of plant pathogenesis encoded in the genomes of eighteen Dothideomycetes fungi.</title>
        <authorList>
            <person name="Ohm R.A."/>
            <person name="Feau N."/>
            <person name="Henrissat B."/>
            <person name="Schoch C.L."/>
            <person name="Horwitz B.A."/>
            <person name="Barry K.W."/>
            <person name="Condon B.J."/>
            <person name="Copeland A.C."/>
            <person name="Dhillon B."/>
            <person name="Glaser F."/>
            <person name="Hesse C.N."/>
            <person name="Kosti I."/>
            <person name="LaButti K."/>
            <person name="Lindquist E.A."/>
            <person name="Lucas S."/>
            <person name="Salamov A.A."/>
            <person name="Bradshaw R.E."/>
            <person name="Ciuffetti L."/>
            <person name="Hamelin R.C."/>
            <person name="Kema G.H.J."/>
            <person name="Lawrence C."/>
            <person name="Scott J.A."/>
            <person name="Spatafora J.W."/>
            <person name="Turgeon B.G."/>
            <person name="de Wit P.J.G.M."/>
            <person name="Zhong S."/>
            <person name="Goodwin S.B."/>
            <person name="Grigoriev I.V."/>
        </authorList>
    </citation>
    <scope>NUCLEOTIDE SEQUENCE [LARGE SCALE GENOMIC DNA]</scope>
    <source>
        <strain evidence="2 3">UAMH 10762</strain>
    </source>
</reference>
<dbReference type="KEGG" id="bcom:BAUCODRAFT_319342"/>
<feature type="compositionally biased region" description="Polar residues" evidence="1">
    <location>
        <begin position="180"/>
        <end position="191"/>
    </location>
</feature>
<evidence type="ECO:0000313" key="2">
    <source>
        <dbReference type="EMBL" id="EMC91249.1"/>
    </source>
</evidence>
<sequence>MASHERTPPPCKAYLLECRLLHSYACTRRLHDSTSGAIRRHTDTQYRPRFIAASKKPCFLCYCFIRAHNTYGIGRSHGEVYLQWTVPNGRSLAPQARKRLNAALRATANDVEQAAKRSKKKPSTGLYMHPLQTVSKRLEEQFATLSASTVAPTLLTVLQEDVAGPDIGPSKPGVAPGPSCASTSKVNSQRSLPEVQNLIDHSIERPESSGASDLPIATERLLDIKRAMPVDPPAYVRLGDLELFVEREAPCGDPNQTANLGTALCRVMPVLHPQAQSFDYVAKIDVSELNHSPKTLCSKKEGASLCFILSNAGSDYAVELLWD</sequence>
<dbReference type="OrthoDB" id="4851849at2759"/>
<accession>M2MX74</accession>
<evidence type="ECO:0000313" key="3">
    <source>
        <dbReference type="Proteomes" id="UP000011761"/>
    </source>
</evidence>
<dbReference type="AlphaFoldDB" id="M2MX74"/>
<dbReference type="eggNOG" id="ENOG502RXAF">
    <property type="taxonomic scope" value="Eukaryota"/>
</dbReference>
<dbReference type="InterPro" id="IPR027796">
    <property type="entry name" value="OTT_1508_deam-like"/>
</dbReference>
<dbReference type="EMBL" id="KB445564">
    <property type="protein sequence ID" value="EMC91249.1"/>
    <property type="molecule type" value="Genomic_DNA"/>
</dbReference>
<proteinExistence type="predicted"/>
<organism evidence="2 3">
    <name type="scientific">Baudoinia panamericana (strain UAMH 10762)</name>
    <name type="common">Angels' share fungus</name>
    <name type="synonym">Baudoinia compniacensis (strain UAMH 10762)</name>
    <dbReference type="NCBI Taxonomy" id="717646"/>
    <lineage>
        <taxon>Eukaryota</taxon>
        <taxon>Fungi</taxon>
        <taxon>Dikarya</taxon>
        <taxon>Ascomycota</taxon>
        <taxon>Pezizomycotina</taxon>
        <taxon>Dothideomycetes</taxon>
        <taxon>Dothideomycetidae</taxon>
        <taxon>Mycosphaerellales</taxon>
        <taxon>Teratosphaeriaceae</taxon>
        <taxon>Baudoinia</taxon>
    </lineage>
</organism>
<keyword evidence="3" id="KW-1185">Reference proteome</keyword>
<gene>
    <name evidence="2" type="ORF">BAUCODRAFT_319342</name>
</gene>
<protein>
    <submittedName>
        <fullName evidence="2">Uncharacterized protein</fullName>
    </submittedName>
</protein>